<organism evidence="9 10">
    <name type="scientific">Somion occarium</name>
    <dbReference type="NCBI Taxonomy" id="3059160"/>
    <lineage>
        <taxon>Eukaryota</taxon>
        <taxon>Fungi</taxon>
        <taxon>Dikarya</taxon>
        <taxon>Basidiomycota</taxon>
        <taxon>Agaricomycotina</taxon>
        <taxon>Agaricomycetes</taxon>
        <taxon>Polyporales</taxon>
        <taxon>Cerrenaceae</taxon>
        <taxon>Somion</taxon>
    </lineage>
</organism>
<keyword evidence="10" id="KW-1185">Reference proteome</keyword>
<keyword evidence="5" id="KW-0963">Cytoplasm</keyword>
<evidence type="ECO:0000256" key="4">
    <source>
        <dbReference type="ARBA" id="ARBA00022448"/>
    </source>
</evidence>
<evidence type="ECO:0000256" key="7">
    <source>
        <dbReference type="ARBA" id="ARBA00023242"/>
    </source>
</evidence>
<name>A0ABP1DQA4_9APHY</name>
<dbReference type="SMART" id="SM00913">
    <property type="entry name" value="IBN_N"/>
    <property type="match status" value="1"/>
</dbReference>
<dbReference type="InterPro" id="IPR001494">
    <property type="entry name" value="Importin-beta_N"/>
</dbReference>
<dbReference type="Gene3D" id="1.25.10.10">
    <property type="entry name" value="Leucine-rich Repeat Variant"/>
    <property type="match status" value="1"/>
</dbReference>
<reference evidence="10" key="1">
    <citation type="submission" date="2024-04" db="EMBL/GenBank/DDBJ databases">
        <authorList>
            <person name="Shaw F."/>
            <person name="Minotto A."/>
        </authorList>
    </citation>
    <scope>NUCLEOTIDE SEQUENCE [LARGE SCALE GENOMIC DNA]</scope>
</reference>
<evidence type="ECO:0000256" key="5">
    <source>
        <dbReference type="ARBA" id="ARBA00022490"/>
    </source>
</evidence>
<dbReference type="SUPFAM" id="SSF48371">
    <property type="entry name" value="ARM repeat"/>
    <property type="match status" value="1"/>
</dbReference>
<feature type="domain" description="Importin N-terminal" evidence="8">
    <location>
        <begin position="20"/>
        <end position="91"/>
    </location>
</feature>
<sequence>MADLPSLLLASLSPGTRRQAEQNLQTLSLQPGFLPQLLRLVLDASQDRSVRLAGSVYLKNTVKSRWEDEESAVAEADKVTLRRDLIPAMMTLSGLSDKAVRAQIAETISSIAVTDFPEKWPDLIDNLVASLSESNFSVNVGVLQTAHSIFRPWRAATRSDSLFTVINFVLSRFGKPFLQLFQYTAGVLLSRSAQVASKSDLEFAAQTQVLLVEIYYDLTCQDLPPDFEDTQNQFFGAPSGLFLQFLDWDPSELRGDPDDISPSLPSQVKTHILEIAELYVKLYPETLQGSGAVEALVRKVWELIGSGKLPGLADDGLVSQALRFLSTAIRSGYYKDIFGSRDTISSLVQGVVVPNIGLREHEIEQFEDDPLEYIRLDLSLPASSGGLGLGSHDVVTRRQAAADVLRALVGSGLETETTEVAGAWIAQGLREYNENRTKEDSWKAKDTAIYLLTAVATRGSTTQHGVTSTNALVDIVQFFSEHIFQDLEADPGSVHPVLQVDAIRFLYTFRTQLTKPQLLSVLPHLVRHLGSNNYVCYTYAAISIERILFIRQGTQLLFAQADIHEIAPHIIHALLLKIEQAQSPEKVAENDYLMKCVMRVIITARSTLVPDYEKILQRLVRILGIISSNPSNPNFDQYIFESISALMRFVVTSNPATLPIFEQALFGPATIILQQDIDQYIPYVFQLLAQMLELHTTDVPVAYRDLLQFLLTPASWQQKGSIPGLVKLLKAFLARDSAHMVSTGQFTAVLAVVQQRLIPSKINDVWGFQLLQSVMQNIPPTQLKQYFRAIIVALLTRLQTSKTDSYVYHFVHFLLFSMAINVEGLTPDFVISAVEEIQPQLWSQILTNFVIPQTPKMSPKDRKVAAIGLTRMLTQSEVILREPSMKTWYIILATLHISLSLTIDWVQAVGIRYIGEIVLRTSAFDLEGRRGRPGCRSHNDRLRGTDCGLSGCLLASCCIGNSRSRPSRFCTRSSRISWATAEATAEVEAADQVTIDCSRPEFPALRSVFGCSWLYCLKFPQG</sequence>
<dbReference type="PANTHER" id="PTHR10997">
    <property type="entry name" value="IMPORTIN-7, 8, 11"/>
    <property type="match status" value="1"/>
</dbReference>
<dbReference type="InterPro" id="IPR011989">
    <property type="entry name" value="ARM-like"/>
</dbReference>
<dbReference type="Pfam" id="PF03810">
    <property type="entry name" value="IBN_N"/>
    <property type="match status" value="1"/>
</dbReference>
<dbReference type="PROSITE" id="PS50166">
    <property type="entry name" value="IMPORTIN_B_NT"/>
    <property type="match status" value="1"/>
</dbReference>
<evidence type="ECO:0000256" key="6">
    <source>
        <dbReference type="ARBA" id="ARBA00022927"/>
    </source>
</evidence>
<keyword evidence="4" id="KW-0813">Transport</keyword>
<evidence type="ECO:0000256" key="3">
    <source>
        <dbReference type="ARBA" id="ARBA00008669"/>
    </source>
</evidence>
<evidence type="ECO:0000259" key="8">
    <source>
        <dbReference type="PROSITE" id="PS50166"/>
    </source>
</evidence>
<keyword evidence="6" id="KW-0653">Protein transport</keyword>
<dbReference type="EMBL" id="OZ037948">
    <property type="protein sequence ID" value="CAL1709384.1"/>
    <property type="molecule type" value="Genomic_DNA"/>
</dbReference>
<dbReference type="Pfam" id="PF08506">
    <property type="entry name" value="Cse1"/>
    <property type="match status" value="1"/>
</dbReference>
<dbReference type="Proteomes" id="UP001497453">
    <property type="component" value="Chromosome 5"/>
</dbReference>
<gene>
    <name evidence="9" type="ORF">GFSPODELE1_LOCUS7329</name>
</gene>
<accession>A0ABP1DQA4</accession>
<keyword evidence="7" id="KW-0539">Nucleus</keyword>
<evidence type="ECO:0000256" key="1">
    <source>
        <dbReference type="ARBA" id="ARBA00004123"/>
    </source>
</evidence>
<comment type="similarity">
    <text evidence="3">Belongs to the XPO2/CSE1 family.</text>
</comment>
<evidence type="ECO:0000313" key="9">
    <source>
        <dbReference type="EMBL" id="CAL1709384.1"/>
    </source>
</evidence>
<dbReference type="InterPro" id="IPR013713">
    <property type="entry name" value="XPO2_central"/>
</dbReference>
<dbReference type="InterPro" id="IPR005043">
    <property type="entry name" value="XPO2_C"/>
</dbReference>
<dbReference type="PANTHER" id="PTHR10997:SF8">
    <property type="entry name" value="EXPORTIN-2"/>
    <property type="match status" value="1"/>
</dbReference>
<protein>
    <recommendedName>
        <fullName evidence="8">Importin N-terminal domain-containing protein</fullName>
    </recommendedName>
</protein>
<evidence type="ECO:0000313" key="10">
    <source>
        <dbReference type="Proteomes" id="UP001497453"/>
    </source>
</evidence>
<comment type="subcellular location">
    <subcellularLocation>
        <location evidence="2">Cytoplasm</location>
    </subcellularLocation>
    <subcellularLocation>
        <location evidence="1">Nucleus</location>
    </subcellularLocation>
</comment>
<dbReference type="InterPro" id="IPR016024">
    <property type="entry name" value="ARM-type_fold"/>
</dbReference>
<proteinExistence type="inferred from homology"/>
<evidence type="ECO:0000256" key="2">
    <source>
        <dbReference type="ARBA" id="ARBA00004496"/>
    </source>
</evidence>
<dbReference type="Pfam" id="PF03378">
    <property type="entry name" value="CAS_CSE1"/>
    <property type="match status" value="1"/>
</dbReference>